<evidence type="ECO:0000256" key="3">
    <source>
        <dbReference type="ARBA" id="ARBA00022679"/>
    </source>
</evidence>
<dbReference type="EC" id="2.3.1.266" evidence="5"/>
<dbReference type="InterPro" id="IPR016181">
    <property type="entry name" value="Acyl_CoA_acyltransferase"/>
</dbReference>
<accession>A0A9D2DVI9</accession>
<evidence type="ECO:0000313" key="8">
    <source>
        <dbReference type="Proteomes" id="UP000824044"/>
    </source>
</evidence>
<dbReference type="InterPro" id="IPR006464">
    <property type="entry name" value="AcTrfase_RimI/Ard1"/>
</dbReference>
<dbReference type="Pfam" id="PF00583">
    <property type="entry name" value="Acetyltransf_1"/>
    <property type="match status" value="1"/>
</dbReference>
<keyword evidence="4" id="KW-0012">Acyltransferase</keyword>
<dbReference type="PANTHER" id="PTHR43420">
    <property type="entry name" value="ACETYLTRANSFERASE"/>
    <property type="match status" value="1"/>
</dbReference>
<dbReference type="PANTHER" id="PTHR43420:SF12">
    <property type="entry name" value="N-ACETYLTRANSFERASE DOMAIN-CONTAINING PROTEIN"/>
    <property type="match status" value="1"/>
</dbReference>
<dbReference type="GO" id="GO:0008999">
    <property type="term" value="F:protein-N-terminal-alanine acetyltransferase activity"/>
    <property type="evidence" value="ECO:0007669"/>
    <property type="project" value="UniProtKB-EC"/>
</dbReference>
<dbReference type="InterPro" id="IPR000182">
    <property type="entry name" value="GNAT_dom"/>
</dbReference>
<dbReference type="Proteomes" id="UP000824044">
    <property type="component" value="Unassembled WGS sequence"/>
</dbReference>
<evidence type="ECO:0000259" key="6">
    <source>
        <dbReference type="PROSITE" id="PS51186"/>
    </source>
</evidence>
<evidence type="ECO:0000256" key="1">
    <source>
        <dbReference type="ARBA" id="ARBA00005395"/>
    </source>
</evidence>
<dbReference type="GO" id="GO:0005737">
    <property type="term" value="C:cytoplasm"/>
    <property type="evidence" value="ECO:0007669"/>
    <property type="project" value="UniProtKB-SubCell"/>
</dbReference>
<sequence>MNGRSWQYADLNAIAALEAENFSDPWNHRMLADSFLSGNFYGSLLEEDGAITAYGGVSVVLDEAEVQLICTAEVYRRCGRGGKILEDLLQIAEEKGAKRVFLEVRVSNAPAMSMYLKYGFCGLYARSRYYADGEDALVMVKELG</sequence>
<dbReference type="GO" id="GO:0005840">
    <property type="term" value="C:ribosome"/>
    <property type="evidence" value="ECO:0007669"/>
    <property type="project" value="UniProtKB-KW"/>
</dbReference>
<comment type="similarity">
    <text evidence="1 5">Belongs to the acetyltransferase family. RimI subfamily.</text>
</comment>
<dbReference type="Gene3D" id="3.40.630.30">
    <property type="match status" value="1"/>
</dbReference>
<feature type="domain" description="N-acetyltransferase" evidence="6">
    <location>
        <begin position="1"/>
        <end position="144"/>
    </location>
</feature>
<reference evidence="7" key="1">
    <citation type="journal article" date="2021" name="PeerJ">
        <title>Extensive microbial diversity within the chicken gut microbiome revealed by metagenomics and culture.</title>
        <authorList>
            <person name="Gilroy R."/>
            <person name="Ravi A."/>
            <person name="Getino M."/>
            <person name="Pursley I."/>
            <person name="Horton D.L."/>
            <person name="Alikhan N.F."/>
            <person name="Baker D."/>
            <person name="Gharbi K."/>
            <person name="Hall N."/>
            <person name="Watson M."/>
            <person name="Adriaenssens E.M."/>
            <person name="Foster-Nyarko E."/>
            <person name="Jarju S."/>
            <person name="Secka A."/>
            <person name="Antonio M."/>
            <person name="Oren A."/>
            <person name="Chaudhuri R.R."/>
            <person name="La Ragione R."/>
            <person name="Hildebrand F."/>
            <person name="Pallen M.J."/>
        </authorList>
    </citation>
    <scope>NUCLEOTIDE SEQUENCE</scope>
    <source>
        <strain evidence="7">CHK33-5263</strain>
    </source>
</reference>
<keyword evidence="7" id="KW-0687">Ribonucleoprotein</keyword>
<comment type="subcellular location">
    <subcellularLocation>
        <location evidence="5">Cytoplasm</location>
    </subcellularLocation>
</comment>
<dbReference type="AlphaFoldDB" id="A0A9D2DVI9"/>
<evidence type="ECO:0000256" key="5">
    <source>
        <dbReference type="RuleBase" id="RU363094"/>
    </source>
</evidence>
<keyword evidence="2 5" id="KW-0963">Cytoplasm</keyword>
<dbReference type="PROSITE" id="PS51186">
    <property type="entry name" value="GNAT"/>
    <property type="match status" value="1"/>
</dbReference>
<evidence type="ECO:0000256" key="4">
    <source>
        <dbReference type="ARBA" id="ARBA00023315"/>
    </source>
</evidence>
<dbReference type="EMBL" id="DXBS01000003">
    <property type="protein sequence ID" value="HIZ23873.1"/>
    <property type="molecule type" value="Genomic_DNA"/>
</dbReference>
<dbReference type="InterPro" id="IPR050680">
    <property type="entry name" value="YpeA/RimI_acetyltransf"/>
</dbReference>
<keyword evidence="7" id="KW-0689">Ribosomal protein</keyword>
<dbReference type="NCBIfam" id="TIGR01575">
    <property type="entry name" value="rimI"/>
    <property type="match status" value="1"/>
</dbReference>
<proteinExistence type="inferred from homology"/>
<reference evidence="7" key="2">
    <citation type="submission" date="2021-04" db="EMBL/GenBank/DDBJ databases">
        <authorList>
            <person name="Gilroy R."/>
        </authorList>
    </citation>
    <scope>NUCLEOTIDE SEQUENCE</scope>
    <source>
        <strain evidence="7">CHK33-5263</strain>
    </source>
</reference>
<comment type="caution">
    <text evidence="7">The sequence shown here is derived from an EMBL/GenBank/DDBJ whole genome shotgun (WGS) entry which is preliminary data.</text>
</comment>
<name>A0A9D2DVI9_9FIRM</name>
<protein>
    <recommendedName>
        <fullName evidence="5">[Ribosomal protein bS18]-alanine N-acetyltransferase</fullName>
        <ecNumber evidence="5">2.3.1.266</ecNumber>
    </recommendedName>
</protein>
<comment type="function">
    <text evidence="5">Acetylates the N-terminal alanine of ribosomal protein bS18.</text>
</comment>
<evidence type="ECO:0000313" key="7">
    <source>
        <dbReference type="EMBL" id="HIZ23873.1"/>
    </source>
</evidence>
<comment type="catalytic activity">
    <reaction evidence="5">
        <text>N-terminal L-alanyl-[ribosomal protein bS18] + acetyl-CoA = N-terminal N(alpha)-acetyl-L-alanyl-[ribosomal protein bS18] + CoA + H(+)</text>
        <dbReference type="Rhea" id="RHEA:43756"/>
        <dbReference type="Rhea" id="RHEA-COMP:10676"/>
        <dbReference type="Rhea" id="RHEA-COMP:10677"/>
        <dbReference type="ChEBI" id="CHEBI:15378"/>
        <dbReference type="ChEBI" id="CHEBI:57287"/>
        <dbReference type="ChEBI" id="CHEBI:57288"/>
        <dbReference type="ChEBI" id="CHEBI:64718"/>
        <dbReference type="ChEBI" id="CHEBI:83683"/>
        <dbReference type="EC" id="2.3.1.266"/>
    </reaction>
</comment>
<organism evidence="7 8">
    <name type="scientific">Candidatus Gallimonas intestinigallinarum</name>
    <dbReference type="NCBI Taxonomy" id="2838604"/>
    <lineage>
        <taxon>Bacteria</taxon>
        <taxon>Bacillati</taxon>
        <taxon>Bacillota</taxon>
        <taxon>Clostridia</taxon>
        <taxon>Candidatus Gallimonas</taxon>
    </lineage>
</organism>
<evidence type="ECO:0000256" key="2">
    <source>
        <dbReference type="ARBA" id="ARBA00022490"/>
    </source>
</evidence>
<dbReference type="SUPFAM" id="SSF55729">
    <property type="entry name" value="Acyl-CoA N-acyltransferases (Nat)"/>
    <property type="match status" value="1"/>
</dbReference>
<gene>
    <name evidence="7" type="primary">rimI</name>
    <name evidence="7" type="ORF">H9812_00115</name>
</gene>
<keyword evidence="3" id="KW-0808">Transferase</keyword>